<evidence type="ECO:0000256" key="5">
    <source>
        <dbReference type="PIRSR" id="PIRSR625705-1"/>
    </source>
</evidence>
<accession>A0A420T9B9</accession>
<dbReference type="GO" id="GO:0030203">
    <property type="term" value="P:glycosaminoglycan metabolic process"/>
    <property type="evidence" value="ECO:0007669"/>
    <property type="project" value="TreeGrafter"/>
</dbReference>
<protein>
    <recommendedName>
        <fullName evidence="3">beta-N-acetylhexosaminidase</fullName>
        <ecNumber evidence="3">3.2.1.52</ecNumber>
    </recommendedName>
</protein>
<keyword evidence="4" id="KW-0378">Hydrolase</keyword>
<name>A0A420T9B9_GIBIN</name>
<organism evidence="8 9">
    <name type="scientific">Gibberella intermedia</name>
    <name type="common">Bulb rot disease fungus</name>
    <name type="synonym">Fusarium proliferatum</name>
    <dbReference type="NCBI Taxonomy" id="948311"/>
    <lineage>
        <taxon>Eukaryota</taxon>
        <taxon>Fungi</taxon>
        <taxon>Dikarya</taxon>
        <taxon>Ascomycota</taxon>
        <taxon>Pezizomycotina</taxon>
        <taxon>Sordariomycetes</taxon>
        <taxon>Hypocreomycetidae</taxon>
        <taxon>Hypocreales</taxon>
        <taxon>Nectriaceae</taxon>
        <taxon>Fusarium</taxon>
        <taxon>Fusarium fujikuroi species complex</taxon>
    </lineage>
</organism>
<evidence type="ECO:0000259" key="7">
    <source>
        <dbReference type="Pfam" id="PF00728"/>
    </source>
</evidence>
<dbReference type="AlphaFoldDB" id="A0A420T9B9"/>
<evidence type="ECO:0000256" key="2">
    <source>
        <dbReference type="ARBA" id="ARBA00006285"/>
    </source>
</evidence>
<reference evidence="8 9" key="1">
    <citation type="journal article" date="2018" name="Sci. Rep.">
        <title>Characterisation of pathogen-specific regions and novel effector candidates in Fusarium oxysporum f. sp. cepae.</title>
        <authorList>
            <person name="Armitage A.D."/>
            <person name="Taylor A."/>
            <person name="Sobczyk M.K."/>
            <person name="Baxter L."/>
            <person name="Greenfield B.P."/>
            <person name="Bates H.J."/>
            <person name="Wilson F."/>
            <person name="Jackson A.C."/>
            <person name="Ott S."/>
            <person name="Harrison R.J."/>
            <person name="Clarkson J.P."/>
        </authorList>
    </citation>
    <scope>NUCLEOTIDE SEQUENCE [LARGE SCALE GENOMIC DNA]</scope>
    <source>
        <strain evidence="8 9">Fp_A8</strain>
    </source>
</reference>
<evidence type="ECO:0000313" key="9">
    <source>
        <dbReference type="Proteomes" id="UP000283569"/>
    </source>
</evidence>
<dbReference type="Pfam" id="PF00728">
    <property type="entry name" value="Glyco_hydro_20"/>
    <property type="match status" value="1"/>
</dbReference>
<evidence type="ECO:0000256" key="1">
    <source>
        <dbReference type="ARBA" id="ARBA00001231"/>
    </source>
</evidence>
<feature type="domain" description="Glycoside hydrolase family 20 catalytic" evidence="7">
    <location>
        <begin position="11"/>
        <end position="280"/>
    </location>
</feature>
<feature type="active site" description="Proton donor" evidence="5">
    <location>
        <position position="109"/>
    </location>
</feature>
<comment type="similarity">
    <text evidence="2">Belongs to the glycosyl hydrolase 20 family.</text>
</comment>
<evidence type="ECO:0000256" key="3">
    <source>
        <dbReference type="ARBA" id="ARBA00012663"/>
    </source>
</evidence>
<feature type="compositionally biased region" description="Low complexity" evidence="6">
    <location>
        <begin position="336"/>
        <end position="437"/>
    </location>
</feature>
<dbReference type="EC" id="3.2.1.52" evidence="3"/>
<comment type="caution">
    <text evidence="8">The sequence shown here is derived from an EMBL/GenBank/DDBJ whole genome shotgun (WGS) entry which is preliminary data.</text>
</comment>
<dbReference type="PRINTS" id="PR00738">
    <property type="entry name" value="GLHYDRLASE20"/>
</dbReference>
<proteinExistence type="inferred from homology"/>
<dbReference type="InterPro" id="IPR017853">
    <property type="entry name" value="GH"/>
</dbReference>
<gene>
    <name evidence="8" type="ORF">BFJ72_g7572</name>
</gene>
<feature type="region of interest" description="Disordered" evidence="6">
    <location>
        <begin position="311"/>
        <end position="437"/>
    </location>
</feature>
<sequence>MQGAPPHGKLDSRPHGGYYSREDLEELVAFATERHIRIVPEIDMPGHMQAAVAAYPELGNGAQVVVMEEWGISKHVLNMSDKALEFCKDVLDTVCDIFPSEFIGIGGDECPHDEWKANPDIQSKMEQLGLANEAALHEWFIEQMAAHLHVHGRRPYGWDELMGCGDKVPKDVLIAAWRGIEPTEIAAKRGFQVIACPDIKCYLDYRQSEDKNEPTPVGVVLSLEDIYNFDPVPKGLTQGEKEKVMGTQVNVWTEHMESASRVSYMVFPRLCAFAEVAWGKADNHSDIGDFKVRLEQHLPRLEALGVNYRQLSGPRPWNARPDAPVSESTSVADLGSTTSVASSDISVTTSTDVTSTAVSDSSISTSVLSTSDELTSSVDASVTTSAPASTSTTIESAGTTESTTSEESTTDATISSTHISTDTTLETTTTTTTEAPTSTTIVDEVSTTTTLLPIPTLFTLSAQGGPADGLVIHGNGLPEYSVWIGAFLTWPTGLFKYEEGTGHVSVDGNPLCALSYQGNFDFVSVIVCPTTLQFYHAPLVCDRPTDGSLKCSVAVKLYNCVTGNGGTRICTTTDASWSNMYSSAPLYASSGTYYQLRFAAADWAHDSQVSPIGLTVTPV</sequence>
<dbReference type="PANTHER" id="PTHR22600">
    <property type="entry name" value="BETA-HEXOSAMINIDASE"/>
    <property type="match status" value="1"/>
</dbReference>
<evidence type="ECO:0000313" key="8">
    <source>
        <dbReference type="EMBL" id="RKL38110.1"/>
    </source>
</evidence>
<dbReference type="Proteomes" id="UP000283569">
    <property type="component" value="Unassembled WGS sequence"/>
</dbReference>
<comment type="catalytic activity">
    <reaction evidence="1">
        <text>Hydrolysis of terminal non-reducing N-acetyl-D-hexosamine residues in N-acetyl-beta-D-hexosaminides.</text>
        <dbReference type="EC" id="3.2.1.52"/>
    </reaction>
</comment>
<evidence type="ECO:0000256" key="6">
    <source>
        <dbReference type="SAM" id="MobiDB-lite"/>
    </source>
</evidence>
<dbReference type="InterPro" id="IPR015883">
    <property type="entry name" value="Glyco_hydro_20_cat"/>
</dbReference>
<dbReference type="GO" id="GO:0016020">
    <property type="term" value="C:membrane"/>
    <property type="evidence" value="ECO:0007669"/>
    <property type="project" value="TreeGrafter"/>
</dbReference>
<dbReference type="GO" id="GO:0005975">
    <property type="term" value="P:carbohydrate metabolic process"/>
    <property type="evidence" value="ECO:0007669"/>
    <property type="project" value="InterPro"/>
</dbReference>
<dbReference type="InterPro" id="IPR025705">
    <property type="entry name" value="Beta_hexosaminidase_sua/sub"/>
</dbReference>
<dbReference type="GO" id="GO:0004563">
    <property type="term" value="F:beta-N-acetylhexosaminidase activity"/>
    <property type="evidence" value="ECO:0007669"/>
    <property type="project" value="UniProtKB-EC"/>
</dbReference>
<dbReference type="PANTHER" id="PTHR22600:SF57">
    <property type="entry name" value="BETA-N-ACETYLHEXOSAMINIDASE"/>
    <property type="match status" value="1"/>
</dbReference>
<dbReference type="SUPFAM" id="SSF51445">
    <property type="entry name" value="(Trans)glycosidases"/>
    <property type="match status" value="1"/>
</dbReference>
<dbReference type="EMBL" id="MRDB01000024">
    <property type="protein sequence ID" value="RKL38110.1"/>
    <property type="molecule type" value="Genomic_DNA"/>
</dbReference>
<evidence type="ECO:0000256" key="4">
    <source>
        <dbReference type="ARBA" id="ARBA00022801"/>
    </source>
</evidence>
<dbReference type="Gene3D" id="3.20.20.80">
    <property type="entry name" value="Glycosidases"/>
    <property type="match status" value="1"/>
</dbReference>